<reference evidence="2" key="1">
    <citation type="submission" date="2025-02" db="EMBL/GenBank/DDBJ databases">
        <title>Complete genome sequences of 52 Bacillus and Priestia strains isolated from West-African fermentations and 26 reference strains from the DSMZ collection.</title>
        <authorList>
            <person name="Wiedenbein E.S."/>
            <person name="Canoy T.S."/>
            <person name="Hui Y."/>
            <person name="Parkouda C."/>
            <person name="Dawende C."/>
            <person name="Ametefe E."/>
            <person name="Jespersen L."/>
            <person name="Nielsen D.S."/>
        </authorList>
    </citation>
    <scope>NUCLEOTIDE SEQUENCE</scope>
    <source>
        <strain evidence="2">PRO56</strain>
    </source>
</reference>
<organism evidence="2 3">
    <name type="scientific">Bacillus subtilis</name>
    <dbReference type="NCBI Taxonomy" id="1423"/>
    <lineage>
        <taxon>Bacteria</taxon>
        <taxon>Bacillati</taxon>
        <taxon>Bacillota</taxon>
        <taxon>Bacilli</taxon>
        <taxon>Bacillales</taxon>
        <taxon>Bacillaceae</taxon>
        <taxon>Bacillus</taxon>
    </lineage>
</organism>
<dbReference type="EMBL" id="CP120576">
    <property type="protein sequence ID" value="WEY85712.1"/>
    <property type="molecule type" value="Genomic_DNA"/>
</dbReference>
<feature type="domain" description="Peptidase S74" evidence="1">
    <location>
        <begin position="40"/>
        <end position="157"/>
    </location>
</feature>
<dbReference type="AlphaFoldDB" id="A0AAX3RSF9"/>
<dbReference type="InterPro" id="IPR030392">
    <property type="entry name" value="S74_ICA"/>
</dbReference>
<proteinExistence type="predicted"/>
<dbReference type="PROSITE" id="PS51688">
    <property type="entry name" value="ICA"/>
    <property type="match status" value="1"/>
</dbReference>
<name>A0AAX3RSF9_BACIU</name>
<sequence>MVGSDGTGSRVWSMDIYNRTYSSSPNLYITGAGTLERSTSARKYKLLEEPISEELPYNILKLNPKTWFYKSAVEQFASEIERSEDLTDSDIPYLERIGGLIAEDVEDAGLSLFVHYSNPDENGHREVEGLMYDRLWVLLIPLVRELFNRVETLEEKLKRR</sequence>
<evidence type="ECO:0000313" key="3">
    <source>
        <dbReference type="Proteomes" id="UP001214898"/>
    </source>
</evidence>
<protein>
    <recommendedName>
        <fullName evidence="1">Peptidase S74 domain-containing protein</fullName>
    </recommendedName>
</protein>
<evidence type="ECO:0000313" key="2">
    <source>
        <dbReference type="EMBL" id="WEY85712.1"/>
    </source>
</evidence>
<gene>
    <name evidence="2" type="ORF">P5633_05990</name>
</gene>
<dbReference type="Proteomes" id="UP001214898">
    <property type="component" value="Chromosome"/>
</dbReference>
<accession>A0AAX3RSF9</accession>
<evidence type="ECO:0000259" key="1">
    <source>
        <dbReference type="PROSITE" id="PS51688"/>
    </source>
</evidence>